<organism evidence="1">
    <name type="scientific">Octopus bimaculoides</name>
    <name type="common">California two-spotted octopus</name>
    <dbReference type="NCBI Taxonomy" id="37653"/>
    <lineage>
        <taxon>Eukaryota</taxon>
        <taxon>Metazoa</taxon>
        <taxon>Spiralia</taxon>
        <taxon>Lophotrochozoa</taxon>
        <taxon>Mollusca</taxon>
        <taxon>Cephalopoda</taxon>
        <taxon>Coleoidea</taxon>
        <taxon>Octopodiformes</taxon>
        <taxon>Octopoda</taxon>
        <taxon>Incirrata</taxon>
        <taxon>Octopodidae</taxon>
        <taxon>Octopus</taxon>
    </lineage>
</organism>
<proteinExistence type="predicted"/>
<gene>
    <name evidence="1" type="ORF">OCBIM_22016736mg</name>
</gene>
<accession>A0A0L8HEF0</accession>
<name>A0A0L8HEF0_OCTBM</name>
<reference evidence="1" key="1">
    <citation type="submission" date="2015-07" db="EMBL/GenBank/DDBJ databases">
        <title>MeaNS - Measles Nucleotide Surveillance Program.</title>
        <authorList>
            <person name="Tran T."/>
            <person name="Druce J."/>
        </authorList>
    </citation>
    <scope>NUCLEOTIDE SEQUENCE</scope>
    <source>
        <strain evidence="1">UCB-OBI-ISO-001</strain>
        <tissue evidence="1">Gonad</tissue>
    </source>
</reference>
<evidence type="ECO:0000313" key="1">
    <source>
        <dbReference type="EMBL" id="KOF87499.1"/>
    </source>
</evidence>
<sequence>MKDKDDLYDLFLAFLAQCHKMWDEYCLCKWLPPTTAPQYFINTSKIVTSKADLGNP</sequence>
<protein>
    <submittedName>
        <fullName evidence="1">Uncharacterized protein</fullName>
    </submittedName>
</protein>
<dbReference type="AlphaFoldDB" id="A0A0L8HEF0"/>
<dbReference type="EMBL" id="KQ418390">
    <property type="protein sequence ID" value="KOF87499.1"/>
    <property type="molecule type" value="Genomic_DNA"/>
</dbReference>